<dbReference type="AlphaFoldDB" id="A0A6G0U8Z2"/>
<comment type="caution">
    <text evidence="2">The sequence shown here is derived from an EMBL/GenBank/DDBJ whole genome shotgun (WGS) entry which is preliminary data.</text>
</comment>
<evidence type="ECO:0000313" key="2">
    <source>
        <dbReference type="EMBL" id="KAE9545230.1"/>
    </source>
</evidence>
<keyword evidence="3" id="KW-1185">Reference proteome</keyword>
<accession>A0A6G0U8Z2</accession>
<gene>
    <name evidence="2" type="ORF">AGLY_000773</name>
</gene>
<sequence length="371" mass="41958">MGILSCFIFTILQVSTNCLQTSVPHNFIIIKQHTNIIFHSKIKFGRKIHYINITHCKNAIYNFITDIPISVTLILPMCLITLYRAKSLQIITSFESFTTTICRSPIALNNLKIRGNDIVSILEKKSPTHLAVIKHIISGKPNVMLPVASTRIIVKLIVILNDIPTGAPKAAAIPAAAPPDTKSLFSWSSLKKFNAPKSLLKVTYFTTPQTTKCNSNDTYHFDSQCLQSNQPRIHFLIMLNLKVVPISIATKIIIPIKATITPIQKNLHIDLLISIGKLSSYKDKSLKFEYLEKILPLIILWKHLKNFGNCKTISMSDWSAHTSKNLRLKYIKPYKIVCQRVFFYYSACLRRAKRCVSSSCSVVVEDSELRL</sequence>
<evidence type="ECO:0000313" key="3">
    <source>
        <dbReference type="Proteomes" id="UP000475862"/>
    </source>
</evidence>
<proteinExistence type="predicted"/>
<dbReference type="EMBL" id="VYZN01000001">
    <property type="protein sequence ID" value="KAE9545230.1"/>
    <property type="molecule type" value="Genomic_DNA"/>
</dbReference>
<keyword evidence="1" id="KW-0732">Signal</keyword>
<dbReference type="Proteomes" id="UP000475862">
    <property type="component" value="Unassembled WGS sequence"/>
</dbReference>
<feature type="signal peptide" evidence="1">
    <location>
        <begin position="1"/>
        <end position="18"/>
    </location>
</feature>
<organism evidence="2 3">
    <name type="scientific">Aphis glycines</name>
    <name type="common">Soybean aphid</name>
    <dbReference type="NCBI Taxonomy" id="307491"/>
    <lineage>
        <taxon>Eukaryota</taxon>
        <taxon>Metazoa</taxon>
        <taxon>Ecdysozoa</taxon>
        <taxon>Arthropoda</taxon>
        <taxon>Hexapoda</taxon>
        <taxon>Insecta</taxon>
        <taxon>Pterygota</taxon>
        <taxon>Neoptera</taxon>
        <taxon>Paraneoptera</taxon>
        <taxon>Hemiptera</taxon>
        <taxon>Sternorrhyncha</taxon>
        <taxon>Aphidomorpha</taxon>
        <taxon>Aphidoidea</taxon>
        <taxon>Aphididae</taxon>
        <taxon>Aphidini</taxon>
        <taxon>Aphis</taxon>
        <taxon>Aphis</taxon>
    </lineage>
</organism>
<name>A0A6G0U8Z2_APHGL</name>
<evidence type="ECO:0000256" key="1">
    <source>
        <dbReference type="SAM" id="SignalP"/>
    </source>
</evidence>
<feature type="chain" id="PRO_5026203717" evidence="1">
    <location>
        <begin position="19"/>
        <end position="371"/>
    </location>
</feature>
<protein>
    <submittedName>
        <fullName evidence="2">Uncharacterized protein</fullName>
    </submittedName>
</protein>
<reference evidence="2 3" key="1">
    <citation type="submission" date="2019-08" db="EMBL/GenBank/DDBJ databases">
        <title>The genome of the soybean aphid Biotype 1, its phylome, world population structure and adaptation to the North American continent.</title>
        <authorList>
            <person name="Giordano R."/>
            <person name="Donthu R.K."/>
            <person name="Hernandez A.G."/>
            <person name="Wright C.L."/>
            <person name="Zimin A.V."/>
        </authorList>
    </citation>
    <scope>NUCLEOTIDE SEQUENCE [LARGE SCALE GENOMIC DNA]</scope>
    <source>
        <tissue evidence="2">Whole aphids</tissue>
    </source>
</reference>